<dbReference type="PANTHER" id="PTHR37297">
    <property type="entry name" value="PROTEIN NRDI"/>
    <property type="match status" value="1"/>
</dbReference>
<dbReference type="Proteomes" id="UP000698059">
    <property type="component" value="Unassembled WGS sequence"/>
</dbReference>
<accession>A0ABS2LAW0</accession>
<protein>
    <submittedName>
        <fullName evidence="1">Protein involved in ribonucleotide reduction</fullName>
    </submittedName>
</protein>
<organism evidence="1 2">
    <name type="scientific">Oerskovia jenensis</name>
    <dbReference type="NCBI Taxonomy" id="162169"/>
    <lineage>
        <taxon>Bacteria</taxon>
        <taxon>Bacillati</taxon>
        <taxon>Actinomycetota</taxon>
        <taxon>Actinomycetes</taxon>
        <taxon>Micrococcales</taxon>
        <taxon>Cellulomonadaceae</taxon>
        <taxon>Oerskovia</taxon>
    </lineage>
</organism>
<dbReference type="Gene3D" id="3.40.50.360">
    <property type="match status" value="1"/>
</dbReference>
<dbReference type="InterPro" id="IPR029039">
    <property type="entry name" value="Flavoprotein-like_sf"/>
</dbReference>
<evidence type="ECO:0000313" key="2">
    <source>
        <dbReference type="Proteomes" id="UP000698059"/>
    </source>
</evidence>
<dbReference type="SUPFAM" id="SSF52218">
    <property type="entry name" value="Flavoproteins"/>
    <property type="match status" value="1"/>
</dbReference>
<name>A0ABS2LAW0_9CELL</name>
<gene>
    <name evidence="1" type="ORF">JOD49_000407</name>
</gene>
<keyword evidence="2" id="KW-1185">Reference proteome</keyword>
<dbReference type="NCBIfam" id="TIGR00333">
    <property type="entry name" value="nrdI"/>
    <property type="match status" value="1"/>
</dbReference>
<dbReference type="InterPro" id="IPR004465">
    <property type="entry name" value="RNR_NrdI"/>
</dbReference>
<dbReference type="EMBL" id="JAFBBO010000001">
    <property type="protein sequence ID" value="MBM7477487.1"/>
    <property type="molecule type" value="Genomic_DNA"/>
</dbReference>
<proteinExistence type="predicted"/>
<reference evidence="1 2" key="1">
    <citation type="submission" date="2021-01" db="EMBL/GenBank/DDBJ databases">
        <title>Sequencing the genomes of 1000 actinobacteria strains.</title>
        <authorList>
            <person name="Klenk H.-P."/>
        </authorList>
    </citation>
    <scope>NUCLEOTIDE SEQUENCE [LARGE SCALE GENOMIC DNA]</scope>
    <source>
        <strain evidence="1 2">DSM 46000</strain>
    </source>
</reference>
<sequence length="150" mass="16559">MSPVRTVVYFSSSASGMVRSFAHRLGREAFDLGDREVRRSVPDGPWVLLTPSYTTGNVDNDTIPEPVRRFLKNPATRRRLVGVMGSGNRNFGAYYQAACRQISRASGRPVLFEFELQGTAWDVEEARAVLDELDRALAAQRTAHGGTGRG</sequence>
<comment type="caution">
    <text evidence="1">The sequence shown here is derived from an EMBL/GenBank/DDBJ whole genome shotgun (WGS) entry which is preliminary data.</text>
</comment>
<dbReference type="RefSeq" id="WP_307822318.1">
    <property type="nucleotide sequence ID" value="NZ_BAAAVF010000010.1"/>
</dbReference>
<dbReference type="PANTHER" id="PTHR37297:SF1">
    <property type="entry name" value="PROTEIN NRDI"/>
    <property type="match status" value="1"/>
</dbReference>
<dbReference type="PIRSF" id="PIRSF005087">
    <property type="entry name" value="NrdI"/>
    <property type="match status" value="1"/>
</dbReference>
<dbReference type="Pfam" id="PF07972">
    <property type="entry name" value="Flavodoxin_NdrI"/>
    <property type="match status" value="1"/>
</dbReference>
<evidence type="ECO:0000313" key="1">
    <source>
        <dbReference type="EMBL" id="MBM7477487.1"/>
    </source>
</evidence>